<protein>
    <submittedName>
        <fullName evidence="1">Uncharacterized protein</fullName>
    </submittedName>
</protein>
<reference evidence="2" key="1">
    <citation type="journal article" date="2017" name="Genome Biol.">
        <title>Comparative genomics reveals high biological diversity and specific adaptations in the industrially and medically important fungal genus Aspergillus.</title>
        <authorList>
            <person name="de Vries R.P."/>
            <person name="Riley R."/>
            <person name="Wiebenga A."/>
            <person name="Aguilar-Osorio G."/>
            <person name="Amillis S."/>
            <person name="Uchima C.A."/>
            <person name="Anderluh G."/>
            <person name="Asadollahi M."/>
            <person name="Askin M."/>
            <person name="Barry K."/>
            <person name="Battaglia E."/>
            <person name="Bayram O."/>
            <person name="Benocci T."/>
            <person name="Braus-Stromeyer S.A."/>
            <person name="Caldana C."/>
            <person name="Canovas D."/>
            <person name="Cerqueira G.C."/>
            <person name="Chen F."/>
            <person name="Chen W."/>
            <person name="Choi C."/>
            <person name="Clum A."/>
            <person name="Dos Santos R.A."/>
            <person name="Damasio A.R."/>
            <person name="Diallinas G."/>
            <person name="Emri T."/>
            <person name="Fekete E."/>
            <person name="Flipphi M."/>
            <person name="Freyberg S."/>
            <person name="Gallo A."/>
            <person name="Gournas C."/>
            <person name="Habgood R."/>
            <person name="Hainaut M."/>
            <person name="Harispe M.L."/>
            <person name="Henrissat B."/>
            <person name="Hilden K.S."/>
            <person name="Hope R."/>
            <person name="Hossain A."/>
            <person name="Karabika E."/>
            <person name="Karaffa L."/>
            <person name="Karanyi Z."/>
            <person name="Krasevec N."/>
            <person name="Kuo A."/>
            <person name="Kusch H."/>
            <person name="LaButti K."/>
            <person name="Lagendijk E.L."/>
            <person name="Lapidus A."/>
            <person name="Levasseur A."/>
            <person name="Lindquist E."/>
            <person name="Lipzen A."/>
            <person name="Logrieco A.F."/>
            <person name="MacCabe A."/>
            <person name="Maekelae M.R."/>
            <person name="Malavazi I."/>
            <person name="Melin P."/>
            <person name="Meyer V."/>
            <person name="Mielnichuk N."/>
            <person name="Miskei M."/>
            <person name="Molnar A.P."/>
            <person name="Mule G."/>
            <person name="Ngan C.Y."/>
            <person name="Orejas M."/>
            <person name="Orosz E."/>
            <person name="Ouedraogo J.P."/>
            <person name="Overkamp K.M."/>
            <person name="Park H.-S."/>
            <person name="Perrone G."/>
            <person name="Piumi F."/>
            <person name="Punt P.J."/>
            <person name="Ram A.F."/>
            <person name="Ramon A."/>
            <person name="Rauscher S."/>
            <person name="Record E."/>
            <person name="Riano-Pachon D.M."/>
            <person name="Robert V."/>
            <person name="Roehrig J."/>
            <person name="Ruller R."/>
            <person name="Salamov A."/>
            <person name="Salih N.S."/>
            <person name="Samson R.A."/>
            <person name="Sandor E."/>
            <person name="Sanguinetti M."/>
            <person name="Schuetze T."/>
            <person name="Sepcic K."/>
            <person name="Shelest E."/>
            <person name="Sherlock G."/>
            <person name="Sophianopoulou V."/>
            <person name="Squina F.M."/>
            <person name="Sun H."/>
            <person name="Susca A."/>
            <person name="Todd R.B."/>
            <person name="Tsang A."/>
            <person name="Unkles S.E."/>
            <person name="van de Wiele N."/>
            <person name="van Rossen-Uffink D."/>
            <person name="Oliveira J.V."/>
            <person name="Vesth T.C."/>
            <person name="Visser J."/>
            <person name="Yu J.-H."/>
            <person name="Zhou M."/>
            <person name="Andersen M.R."/>
            <person name="Archer D.B."/>
            <person name="Baker S.E."/>
            <person name="Benoit I."/>
            <person name="Brakhage A.A."/>
            <person name="Braus G.H."/>
            <person name="Fischer R."/>
            <person name="Frisvad J.C."/>
            <person name="Goldman G.H."/>
            <person name="Houbraken J."/>
            <person name="Oakley B."/>
            <person name="Pocsi I."/>
            <person name="Scazzocchio C."/>
            <person name="Seiboth B."/>
            <person name="vanKuyk P.A."/>
            <person name="Wortman J."/>
            <person name="Dyer P.S."/>
            <person name="Grigoriev I.V."/>
        </authorList>
    </citation>
    <scope>NUCLEOTIDE SEQUENCE [LARGE SCALE GENOMIC DNA]</scope>
    <source>
        <strain evidence="2">CBS 583.65</strain>
    </source>
</reference>
<dbReference type="OrthoDB" id="10589041at2759"/>
<dbReference type="AlphaFoldDB" id="A0A1L9Q3Q5"/>
<organism evidence="1 2">
    <name type="scientific">Aspergillus versicolor CBS 583.65</name>
    <dbReference type="NCBI Taxonomy" id="1036611"/>
    <lineage>
        <taxon>Eukaryota</taxon>
        <taxon>Fungi</taxon>
        <taxon>Dikarya</taxon>
        <taxon>Ascomycota</taxon>
        <taxon>Pezizomycotina</taxon>
        <taxon>Eurotiomycetes</taxon>
        <taxon>Eurotiomycetidae</taxon>
        <taxon>Eurotiales</taxon>
        <taxon>Aspergillaceae</taxon>
        <taxon>Aspergillus</taxon>
        <taxon>Aspergillus subgen. Nidulantes</taxon>
    </lineage>
</organism>
<dbReference type="RefSeq" id="XP_040674156.1">
    <property type="nucleotide sequence ID" value="XM_040811943.1"/>
</dbReference>
<dbReference type="EMBL" id="KV878139">
    <property type="protein sequence ID" value="OJJ08394.1"/>
    <property type="molecule type" value="Genomic_DNA"/>
</dbReference>
<dbReference type="VEuPathDB" id="FungiDB:ASPVEDRAFT_395477"/>
<dbReference type="Proteomes" id="UP000184073">
    <property type="component" value="Unassembled WGS sequence"/>
</dbReference>
<dbReference type="GeneID" id="63727454"/>
<sequence>MPNQGHQDDTNIERLGLRVPPSCQRCSRGTLRLISMPTPAPIVFSPHFYCLFSALVYPRVINLVSLVPHNSTNTEVYNRPTACQYGLVDRRGGLIHHHVHINTYIHAFIMGYSQMLQAVTPPKTRFGSRLYLKGYILIFLTVETLSRFELPTAGDMPLIQISHEAFPSLPSSPIDDPGVLEAGWVFNQVTTSSEFAMITYSSEAHQRSNVPCRYFPC</sequence>
<keyword evidence="2" id="KW-1185">Reference proteome</keyword>
<evidence type="ECO:0000313" key="1">
    <source>
        <dbReference type="EMBL" id="OJJ08394.1"/>
    </source>
</evidence>
<accession>A0A1L9Q3Q5</accession>
<evidence type="ECO:0000313" key="2">
    <source>
        <dbReference type="Proteomes" id="UP000184073"/>
    </source>
</evidence>
<name>A0A1L9Q3Q5_ASPVE</name>
<proteinExistence type="predicted"/>
<gene>
    <name evidence="1" type="ORF">ASPVEDRAFT_395477</name>
</gene>